<gene>
    <name evidence="1" type="ORF">ACH49L_09035</name>
</gene>
<dbReference type="Proteomes" id="UP001611397">
    <property type="component" value="Unassembled WGS sequence"/>
</dbReference>
<proteinExistence type="predicted"/>
<accession>A0ABW7V5E7</accession>
<comment type="caution">
    <text evidence="1">The sequence shown here is derived from an EMBL/GenBank/DDBJ whole genome shotgun (WGS) entry which is preliminary data.</text>
</comment>
<evidence type="ECO:0000313" key="1">
    <source>
        <dbReference type="EMBL" id="MFI2155826.1"/>
    </source>
</evidence>
<evidence type="ECO:0000313" key="2">
    <source>
        <dbReference type="Proteomes" id="UP001611397"/>
    </source>
</evidence>
<sequence length="47" mass="4751">MGDDAVVTGHLGAVTRHGEGVTRLGVAQMRMHNANNPGDAEPAALVG</sequence>
<protein>
    <submittedName>
        <fullName evidence="1">Uncharacterized protein</fullName>
    </submittedName>
</protein>
<keyword evidence="2" id="KW-1185">Reference proteome</keyword>
<dbReference type="EMBL" id="JBIRWM010000003">
    <property type="protein sequence ID" value="MFI2155826.1"/>
    <property type="molecule type" value="Genomic_DNA"/>
</dbReference>
<name>A0ABW7V5E7_STROI</name>
<dbReference type="RefSeq" id="WP_244218257.1">
    <property type="nucleotide sequence ID" value="NZ_JBIRUT010000005.1"/>
</dbReference>
<reference evidence="1 2" key="1">
    <citation type="submission" date="2024-10" db="EMBL/GenBank/DDBJ databases">
        <title>The Natural Products Discovery Center: Release of the First 8490 Sequenced Strains for Exploring Actinobacteria Biosynthetic Diversity.</title>
        <authorList>
            <person name="Kalkreuter E."/>
            <person name="Kautsar S.A."/>
            <person name="Yang D."/>
            <person name="Bader C.D."/>
            <person name="Teijaro C.N."/>
            <person name="Fluegel L."/>
            <person name="Davis C.M."/>
            <person name="Simpson J.R."/>
            <person name="Lauterbach L."/>
            <person name="Steele A.D."/>
            <person name="Gui C."/>
            <person name="Meng S."/>
            <person name="Li G."/>
            <person name="Viehrig K."/>
            <person name="Ye F."/>
            <person name="Su P."/>
            <person name="Kiefer A.F."/>
            <person name="Nichols A."/>
            <person name="Cepeda A.J."/>
            <person name="Yan W."/>
            <person name="Fan B."/>
            <person name="Jiang Y."/>
            <person name="Adhikari A."/>
            <person name="Zheng C.-J."/>
            <person name="Schuster L."/>
            <person name="Cowan T.M."/>
            <person name="Smanski M.J."/>
            <person name="Chevrette M.G."/>
            <person name="De Carvalho L.P.S."/>
            <person name="Shen B."/>
        </authorList>
    </citation>
    <scope>NUCLEOTIDE SEQUENCE [LARGE SCALE GENOMIC DNA]</scope>
    <source>
        <strain evidence="1 2">NPDC020295</strain>
    </source>
</reference>
<organism evidence="1 2">
    <name type="scientific">Streptomyces olivaceoviridis</name>
    <name type="common">Streptomyces corchorusii</name>
    <dbReference type="NCBI Taxonomy" id="1921"/>
    <lineage>
        <taxon>Bacteria</taxon>
        <taxon>Bacillati</taxon>
        <taxon>Actinomycetota</taxon>
        <taxon>Actinomycetes</taxon>
        <taxon>Kitasatosporales</taxon>
        <taxon>Streptomycetaceae</taxon>
        <taxon>Streptomyces</taxon>
    </lineage>
</organism>